<dbReference type="AlphaFoldDB" id="A0A1S1HPE1"/>
<feature type="transmembrane region" description="Helical" evidence="1">
    <location>
        <begin position="37"/>
        <end position="58"/>
    </location>
</feature>
<keyword evidence="1" id="KW-0472">Membrane</keyword>
<comment type="caution">
    <text evidence="2">The sequence shown here is derived from an EMBL/GenBank/DDBJ whole genome shotgun (WGS) entry which is preliminary data.</text>
</comment>
<keyword evidence="3" id="KW-1185">Reference proteome</keyword>
<evidence type="ECO:0000313" key="3">
    <source>
        <dbReference type="Proteomes" id="UP000179588"/>
    </source>
</evidence>
<gene>
    <name evidence="2" type="ORF">A3Q29_18770</name>
</gene>
<proteinExistence type="predicted"/>
<dbReference type="EMBL" id="LVIE01000164">
    <property type="protein sequence ID" value="OHT24249.1"/>
    <property type="molecule type" value="Genomic_DNA"/>
</dbReference>
<feature type="transmembrane region" description="Helical" evidence="1">
    <location>
        <begin position="64"/>
        <end position="85"/>
    </location>
</feature>
<reference evidence="2 3" key="1">
    <citation type="submission" date="2016-03" db="EMBL/GenBank/DDBJ databases">
        <title>Genome sequence of Providencia stuartii strain, isolated from the salivary glands of larval Lucilia sericata.</title>
        <authorList>
            <person name="Yuan Y."/>
            <person name="Zhang Y."/>
            <person name="Fu S."/>
            <person name="Crippen T.L."/>
            <person name="Visi D."/>
            <person name="Benbow M.E."/>
            <person name="Allen M."/>
            <person name="Tomberlin J.K."/>
            <person name="Sze S.-H."/>
            <person name="Tarone A.M."/>
        </authorList>
    </citation>
    <scope>NUCLEOTIDE SEQUENCE [LARGE SCALE GENOMIC DNA]</scope>
    <source>
        <strain evidence="2 3">Crippen</strain>
    </source>
</reference>
<protein>
    <submittedName>
        <fullName evidence="2">Uncharacterized protein</fullName>
    </submittedName>
</protein>
<organism evidence="2 3">
    <name type="scientific">Providencia stuartii</name>
    <dbReference type="NCBI Taxonomy" id="588"/>
    <lineage>
        <taxon>Bacteria</taxon>
        <taxon>Pseudomonadati</taxon>
        <taxon>Pseudomonadota</taxon>
        <taxon>Gammaproteobacteria</taxon>
        <taxon>Enterobacterales</taxon>
        <taxon>Morganellaceae</taxon>
        <taxon>Providencia</taxon>
    </lineage>
</organism>
<dbReference type="Proteomes" id="UP000179588">
    <property type="component" value="Unassembled WGS sequence"/>
</dbReference>
<evidence type="ECO:0000313" key="2">
    <source>
        <dbReference type="EMBL" id="OHT24249.1"/>
    </source>
</evidence>
<sequence length="93" mass="11260">MTAHLLYYLSFIISLIVYFNIKSYYRPLEKRNRKIIYTRRLLIVSFYIISAWGILLMTELEGDGFFNWFFLISSVIILFISAYLIKKLEFLRN</sequence>
<accession>A0A1S1HPE1</accession>
<keyword evidence="1" id="KW-0812">Transmembrane</keyword>
<evidence type="ECO:0000256" key="1">
    <source>
        <dbReference type="SAM" id="Phobius"/>
    </source>
</evidence>
<feature type="transmembrane region" description="Helical" evidence="1">
    <location>
        <begin position="6"/>
        <end position="25"/>
    </location>
</feature>
<keyword evidence="1" id="KW-1133">Transmembrane helix</keyword>
<name>A0A1S1HPE1_PROST</name>